<comment type="caution">
    <text evidence="3">The sequence shown here is derived from an EMBL/GenBank/DDBJ whole genome shotgun (WGS) entry which is preliminary data.</text>
</comment>
<keyword evidence="4" id="KW-1185">Reference proteome</keyword>
<gene>
    <name evidence="3" type="ORF">GCM10011532_16040</name>
</gene>
<sequence length="383" mass="43456">MHVAFLTPEYPHQLCNASGGLGTSIKNLAESLVRKGEEVSLIIYGQKEESNFEESGIHFYLIKQKSYFWGGWFFYRKYIQRFINKLISDKNIQIIEAPDWTGITALMNISCPVVIRMNGSDAYFCELDGRQQKPKNRFFEKKALKSADSLVSVSAFTARKTNEILGLKRHIKIIPNSIRIDEFGPSVEKPVPNRILYFGTLIRKKGVLELAHIFNHVNSVLPDAELILIGKDVPDIFEKRSTLEIFQEKLIENAKQKVKYIGAVSYDEVKTYIKEAVVVVLPSFAEALPMTWLEAMAMEKALVTSNIGWAKEVMIDGKTGFTVSPENHQLYAERIIELLGNPDLSKEMGANARIKVLDDFSSDVVAERNIAYYNSVLDKYLNN</sequence>
<evidence type="ECO:0000259" key="1">
    <source>
        <dbReference type="Pfam" id="PF00534"/>
    </source>
</evidence>
<dbReference type="Pfam" id="PF13439">
    <property type="entry name" value="Glyco_transf_4"/>
    <property type="match status" value="1"/>
</dbReference>
<dbReference type="PANTHER" id="PTHR12526">
    <property type="entry name" value="GLYCOSYLTRANSFERASE"/>
    <property type="match status" value="1"/>
</dbReference>
<evidence type="ECO:0000259" key="2">
    <source>
        <dbReference type="Pfam" id="PF13439"/>
    </source>
</evidence>
<dbReference type="RefSeq" id="WP_011708495.1">
    <property type="nucleotide sequence ID" value="NZ_BMIX01000003.1"/>
</dbReference>
<protein>
    <submittedName>
        <fullName evidence="3">Glycoside hydrolase</fullName>
    </submittedName>
</protein>
<name>A0ABQ1WJV2_9FLAO</name>
<feature type="domain" description="Glycosyltransferase subfamily 4-like N-terminal" evidence="2">
    <location>
        <begin position="19"/>
        <end position="181"/>
    </location>
</feature>
<dbReference type="Gene3D" id="3.40.50.2000">
    <property type="entry name" value="Glycogen Phosphorylase B"/>
    <property type="match status" value="2"/>
</dbReference>
<keyword evidence="3" id="KW-0378">Hydrolase</keyword>
<organism evidence="3 4">
    <name type="scientific">Christiangramia forsetii</name>
    <dbReference type="NCBI Taxonomy" id="411153"/>
    <lineage>
        <taxon>Bacteria</taxon>
        <taxon>Pseudomonadati</taxon>
        <taxon>Bacteroidota</taxon>
        <taxon>Flavobacteriia</taxon>
        <taxon>Flavobacteriales</taxon>
        <taxon>Flavobacteriaceae</taxon>
        <taxon>Christiangramia</taxon>
    </lineage>
</organism>
<dbReference type="InterPro" id="IPR028098">
    <property type="entry name" value="Glyco_trans_4-like_N"/>
</dbReference>
<dbReference type="InterPro" id="IPR001296">
    <property type="entry name" value="Glyco_trans_1"/>
</dbReference>
<dbReference type="SUPFAM" id="SSF53756">
    <property type="entry name" value="UDP-Glycosyltransferase/glycogen phosphorylase"/>
    <property type="match status" value="1"/>
</dbReference>
<reference evidence="4" key="1">
    <citation type="journal article" date="2019" name="Int. J. Syst. Evol. Microbiol.">
        <title>The Global Catalogue of Microorganisms (GCM) 10K type strain sequencing project: providing services to taxonomists for standard genome sequencing and annotation.</title>
        <authorList>
            <consortium name="The Broad Institute Genomics Platform"/>
            <consortium name="The Broad Institute Genome Sequencing Center for Infectious Disease"/>
            <person name="Wu L."/>
            <person name="Ma J."/>
        </authorList>
    </citation>
    <scope>NUCLEOTIDE SEQUENCE [LARGE SCALE GENOMIC DNA]</scope>
    <source>
        <strain evidence="4">CGMCC 1.15422</strain>
    </source>
</reference>
<feature type="domain" description="Glycosyl transferase family 1" evidence="1">
    <location>
        <begin position="188"/>
        <end position="353"/>
    </location>
</feature>
<dbReference type="CDD" id="cd03801">
    <property type="entry name" value="GT4_PimA-like"/>
    <property type="match status" value="1"/>
</dbReference>
<proteinExistence type="predicted"/>
<accession>A0ABQ1WJV2</accession>
<evidence type="ECO:0000313" key="4">
    <source>
        <dbReference type="Proteomes" id="UP000605733"/>
    </source>
</evidence>
<evidence type="ECO:0000313" key="3">
    <source>
        <dbReference type="EMBL" id="GGG33202.1"/>
    </source>
</evidence>
<dbReference type="Pfam" id="PF00534">
    <property type="entry name" value="Glycos_transf_1"/>
    <property type="match status" value="1"/>
</dbReference>
<dbReference type="GO" id="GO:0016787">
    <property type="term" value="F:hydrolase activity"/>
    <property type="evidence" value="ECO:0007669"/>
    <property type="project" value="UniProtKB-KW"/>
</dbReference>
<dbReference type="Proteomes" id="UP000605733">
    <property type="component" value="Unassembled WGS sequence"/>
</dbReference>
<dbReference type="EMBL" id="BMIX01000003">
    <property type="protein sequence ID" value="GGG33202.1"/>
    <property type="molecule type" value="Genomic_DNA"/>
</dbReference>